<reference evidence="8" key="1">
    <citation type="submission" date="2018-10" db="EMBL/GenBank/DDBJ databases">
        <authorList>
            <consortium name="NARMS: The National Antimicrobial Resistance Monitoring System"/>
        </authorList>
    </citation>
    <scope>NUCLEOTIDE SEQUENCE [LARGE SCALE GENOMIC DNA]</scope>
    <source>
        <strain evidence="8">CVM N17EC0388</strain>
    </source>
</reference>
<proteinExistence type="inferred from homology"/>
<dbReference type="Gene3D" id="1.10.10.10">
    <property type="entry name" value="Winged helix-like DNA-binding domain superfamily/Winged helix DNA-binding domain"/>
    <property type="match status" value="1"/>
</dbReference>
<dbReference type="InterPro" id="IPR043129">
    <property type="entry name" value="ATPase_NBD"/>
</dbReference>
<organism evidence="8">
    <name type="scientific">Escherichia coli</name>
    <dbReference type="NCBI Taxonomy" id="562"/>
    <lineage>
        <taxon>Bacteria</taxon>
        <taxon>Pseudomonadati</taxon>
        <taxon>Pseudomonadota</taxon>
        <taxon>Gammaproteobacteria</taxon>
        <taxon>Enterobacterales</taxon>
        <taxon>Enterobacteriaceae</taxon>
        <taxon>Escherichia</taxon>
    </lineage>
</organism>
<keyword evidence="3" id="KW-0238">DNA-binding</keyword>
<dbReference type="SUPFAM" id="SSF53067">
    <property type="entry name" value="Actin-like ATPase domain"/>
    <property type="match status" value="1"/>
</dbReference>
<dbReference type="InterPro" id="IPR036390">
    <property type="entry name" value="WH_DNA-bd_sf"/>
</dbReference>
<dbReference type="EMBL" id="RNRV01000014">
    <property type="protein sequence ID" value="MHO04710.1"/>
    <property type="molecule type" value="Genomic_DNA"/>
</dbReference>
<evidence type="ECO:0000256" key="5">
    <source>
        <dbReference type="ARBA" id="ARBA00023277"/>
    </source>
</evidence>
<evidence type="ECO:0000256" key="6">
    <source>
        <dbReference type="SAM" id="MobiDB-lite"/>
    </source>
</evidence>
<dbReference type="GO" id="GO:0006355">
    <property type="term" value="P:regulation of DNA-templated transcription"/>
    <property type="evidence" value="ECO:0007669"/>
    <property type="project" value="UniProtKB-ARBA"/>
</dbReference>
<feature type="region of interest" description="Disordered" evidence="6">
    <location>
        <begin position="1"/>
        <end position="20"/>
    </location>
</feature>
<evidence type="ECO:0000313" key="7">
    <source>
        <dbReference type="EMBL" id="MHO04710.1"/>
    </source>
</evidence>
<dbReference type="FunFam" id="1.10.10.10:FF:000045">
    <property type="entry name" value="ROK family transcriptional regulator"/>
    <property type="match status" value="1"/>
</dbReference>
<evidence type="ECO:0000256" key="2">
    <source>
        <dbReference type="ARBA" id="ARBA00023015"/>
    </source>
</evidence>
<gene>
    <name evidence="7" type="ORF">D9F05_10025</name>
    <name evidence="8" type="ORF">D9F05_23305</name>
</gene>
<dbReference type="PANTHER" id="PTHR18964:SF175">
    <property type="entry name" value="N-ACETYLGLUCOSAMINE REPRESSOR"/>
    <property type="match status" value="1"/>
</dbReference>
<name>A0A3L0WE91_ECOLX</name>
<evidence type="ECO:0000313" key="8">
    <source>
        <dbReference type="EMBL" id="MHO07205.1"/>
    </source>
</evidence>
<dbReference type="AlphaFoldDB" id="A0A3L0WE91"/>
<comment type="similarity">
    <text evidence="1">Belongs to the ROK (NagC/XylR) family.</text>
</comment>
<dbReference type="GO" id="GO:0003677">
    <property type="term" value="F:DNA binding"/>
    <property type="evidence" value="ECO:0007669"/>
    <property type="project" value="UniProtKB-KW"/>
</dbReference>
<dbReference type="Pfam" id="PF00480">
    <property type="entry name" value="ROK"/>
    <property type="match status" value="1"/>
</dbReference>
<dbReference type="InterPro" id="IPR000600">
    <property type="entry name" value="ROK"/>
</dbReference>
<keyword evidence="4" id="KW-0804">Transcription</keyword>
<accession>A0A3L0WE91</accession>
<dbReference type="SUPFAM" id="SSF46785">
    <property type="entry name" value="Winged helix' DNA-binding domain"/>
    <property type="match status" value="1"/>
</dbReference>
<sequence>MIRPSRSAGPWLTDTTQHSDTMTGGQIANVDLIKQVNSAAVYRLIDLQGPISRVKIAELSQLAPASVTKITRQLIEHGLIKETSPQASTGGRRAISLTTIKHRFQFVSAKLGRGYLQLSLYDLDGKELDQHVTQVTEIDQQPVVDMLLREIGAFMDSQQERNRNLISIALTMPGLVNPESGMVIYTPKYQIRNLALAKLLENHFNLPCYVGNDTRSLALAEHFFGESRDCMDSILVSVHQGAGSGIITKGKVFLGQNRNVGEIGHIQVEPLGKRCHCGNFGCLETIASNEAIVDKVKELISRGHLSSLQEKHITIQEVCKAAMAGDELARSVIENVGEHLGRAVAITVNLFNPQKVLIAGEITAAEEILFPAIRRCVEHQSLPSFHRGLPIVKARFQNQPTIGGFALVKRALLEGDLLQIIMEQK</sequence>
<protein>
    <submittedName>
        <fullName evidence="8">ROK family protein</fullName>
    </submittedName>
</protein>
<keyword evidence="2" id="KW-0805">Transcription regulation</keyword>
<dbReference type="InterPro" id="IPR036388">
    <property type="entry name" value="WH-like_DNA-bd_sf"/>
</dbReference>
<evidence type="ECO:0000256" key="1">
    <source>
        <dbReference type="ARBA" id="ARBA00006479"/>
    </source>
</evidence>
<dbReference type="EMBL" id="RNRV01000121">
    <property type="protein sequence ID" value="MHO07205.1"/>
    <property type="molecule type" value="Genomic_DNA"/>
</dbReference>
<comment type="caution">
    <text evidence="8">The sequence shown here is derived from an EMBL/GenBank/DDBJ whole genome shotgun (WGS) entry which is preliminary data.</text>
</comment>
<keyword evidence="5" id="KW-0119">Carbohydrate metabolism</keyword>
<evidence type="ECO:0000256" key="3">
    <source>
        <dbReference type="ARBA" id="ARBA00023125"/>
    </source>
</evidence>
<dbReference type="Gene3D" id="3.30.420.40">
    <property type="match status" value="2"/>
</dbReference>
<evidence type="ECO:0000256" key="4">
    <source>
        <dbReference type="ARBA" id="ARBA00023163"/>
    </source>
</evidence>
<dbReference type="PANTHER" id="PTHR18964">
    <property type="entry name" value="ROK (REPRESSOR, ORF, KINASE) FAMILY"/>
    <property type="match status" value="1"/>
</dbReference>